<feature type="compositionally biased region" description="Basic and acidic residues" evidence="1">
    <location>
        <begin position="216"/>
        <end position="243"/>
    </location>
</feature>
<organism evidence="3 4">
    <name type="scientific">Agrocybe pediades</name>
    <dbReference type="NCBI Taxonomy" id="84607"/>
    <lineage>
        <taxon>Eukaryota</taxon>
        <taxon>Fungi</taxon>
        <taxon>Dikarya</taxon>
        <taxon>Basidiomycota</taxon>
        <taxon>Agaricomycotina</taxon>
        <taxon>Agaricomycetes</taxon>
        <taxon>Agaricomycetidae</taxon>
        <taxon>Agaricales</taxon>
        <taxon>Agaricineae</taxon>
        <taxon>Strophariaceae</taxon>
        <taxon>Agrocybe</taxon>
    </lineage>
</organism>
<sequence>MGLIRPATPGFLVTLVATVLLAVVSFCVPYFKSVFFLKAAISIDGFSGNVTFGTLGYCLELSNGTTCSKPSIGYEIDINGLVQNKLPIEIPQVAVKWITYALFLHVIALIGAAGSAVFGLLAHVREMSMTCCSTFISGFAAVIAMLAFIFDLVLFFVAKSRINAVGSAQMGNAIWLTLAAWLLLFFSGCFYALGRCCISNRPRAPSGNKYSGGKWASRDPELAGPDRNEQLRLDAVKAEADRKARQKQTEVGLPAFSETQPLTARVDGDQVYVDGDEVPADHSQSRLAANAAPPARQGYAGGYVQAPPGTRAMDEYYASSPASSGNTYPPQQPSRQASGYAPAAASTSAFSNVSRSPAPQQTTSYGASPYAAYNAPMTTSPPPSNQLLGVPGQYNQDQYGREYGHTAGGSSYHTASSHDNRQPSSYSQYDPYATQSPPQQATHYAEPSSYHDPYNSPPMLAASSPNPYLTSPSPPHQQQYSQHNERSYTLGGDNYGASAMHQQQDYAYTSSSSTMYNSQQPPSTVNTDIGGFVQPHTPTSPVRGPRAQPGASFHEDAPPGYDQGTSGVTGNWGKVM</sequence>
<evidence type="ECO:0000256" key="1">
    <source>
        <dbReference type="SAM" id="MobiDB-lite"/>
    </source>
</evidence>
<feature type="transmembrane region" description="Helical" evidence="2">
    <location>
        <begin position="97"/>
        <end position="122"/>
    </location>
</feature>
<comment type="caution">
    <text evidence="3">The sequence shown here is derived from an EMBL/GenBank/DDBJ whole genome shotgun (WGS) entry which is preliminary data.</text>
</comment>
<evidence type="ECO:0000256" key="2">
    <source>
        <dbReference type="SAM" id="Phobius"/>
    </source>
</evidence>
<evidence type="ECO:0000313" key="4">
    <source>
        <dbReference type="Proteomes" id="UP000521872"/>
    </source>
</evidence>
<dbReference type="GO" id="GO:0005886">
    <property type="term" value="C:plasma membrane"/>
    <property type="evidence" value="ECO:0007669"/>
    <property type="project" value="InterPro"/>
</dbReference>
<dbReference type="Pfam" id="PF06687">
    <property type="entry name" value="SUR7"/>
    <property type="match status" value="1"/>
</dbReference>
<dbReference type="InterPro" id="IPR051380">
    <property type="entry name" value="pH-response_reg_palI/RIM9"/>
</dbReference>
<dbReference type="GO" id="GO:0032153">
    <property type="term" value="C:cell division site"/>
    <property type="evidence" value="ECO:0007669"/>
    <property type="project" value="TreeGrafter"/>
</dbReference>
<feature type="transmembrane region" description="Helical" evidence="2">
    <location>
        <begin position="134"/>
        <end position="158"/>
    </location>
</feature>
<evidence type="ECO:0000313" key="3">
    <source>
        <dbReference type="EMBL" id="KAF4612427.1"/>
    </source>
</evidence>
<dbReference type="PANTHER" id="PTHR28013">
    <property type="entry name" value="PROTEIN DCV1-RELATED"/>
    <property type="match status" value="1"/>
</dbReference>
<accession>A0A8H4QL91</accession>
<protein>
    <recommendedName>
        <fullName evidence="5">Pali-domain-containing protein</fullName>
    </recommendedName>
</protein>
<dbReference type="AlphaFoldDB" id="A0A8H4QL91"/>
<keyword evidence="2" id="KW-1133">Transmembrane helix</keyword>
<dbReference type="PANTHER" id="PTHR28013:SF4">
    <property type="entry name" value="MARVEL DOMAIN-CONTAINING PROTEIN"/>
    <property type="match status" value="1"/>
</dbReference>
<feature type="region of interest" description="Disordered" evidence="1">
    <location>
        <begin position="534"/>
        <end position="576"/>
    </location>
</feature>
<feature type="compositionally biased region" description="Polar residues" evidence="1">
    <location>
        <begin position="320"/>
        <end position="337"/>
    </location>
</feature>
<gene>
    <name evidence="3" type="ORF">D9613_004193</name>
</gene>
<feature type="region of interest" description="Disordered" evidence="1">
    <location>
        <begin position="205"/>
        <end position="260"/>
    </location>
</feature>
<name>A0A8H4QL91_9AGAR</name>
<keyword evidence="2" id="KW-0812">Transmembrane</keyword>
<feature type="region of interest" description="Disordered" evidence="1">
    <location>
        <begin position="374"/>
        <end position="496"/>
    </location>
</feature>
<proteinExistence type="predicted"/>
<feature type="region of interest" description="Disordered" evidence="1">
    <location>
        <begin position="314"/>
        <end position="343"/>
    </location>
</feature>
<evidence type="ECO:0008006" key="5">
    <source>
        <dbReference type="Google" id="ProtNLM"/>
    </source>
</evidence>
<reference evidence="3 4" key="1">
    <citation type="submission" date="2019-12" db="EMBL/GenBank/DDBJ databases">
        <authorList>
            <person name="Floudas D."/>
            <person name="Bentzer J."/>
            <person name="Ahren D."/>
            <person name="Johansson T."/>
            <person name="Persson P."/>
            <person name="Tunlid A."/>
        </authorList>
    </citation>
    <scope>NUCLEOTIDE SEQUENCE [LARGE SCALE GENOMIC DNA]</scope>
    <source>
        <strain evidence="3 4">CBS 102.39</strain>
    </source>
</reference>
<dbReference type="InterPro" id="IPR009571">
    <property type="entry name" value="SUR7/Rim9-like_fungi"/>
</dbReference>
<dbReference type="Proteomes" id="UP000521872">
    <property type="component" value="Unassembled WGS sequence"/>
</dbReference>
<feature type="transmembrane region" description="Helical" evidence="2">
    <location>
        <begin position="12"/>
        <end position="31"/>
    </location>
</feature>
<keyword evidence="2" id="KW-0472">Membrane</keyword>
<feature type="compositionally biased region" description="Polar residues" evidence="1">
    <location>
        <begin position="422"/>
        <end position="442"/>
    </location>
</feature>
<dbReference type="GO" id="GO:0035838">
    <property type="term" value="C:growing cell tip"/>
    <property type="evidence" value="ECO:0007669"/>
    <property type="project" value="TreeGrafter"/>
</dbReference>
<feature type="transmembrane region" description="Helical" evidence="2">
    <location>
        <begin position="173"/>
        <end position="193"/>
    </location>
</feature>
<dbReference type="EMBL" id="JAACJL010000057">
    <property type="protein sequence ID" value="KAF4612427.1"/>
    <property type="molecule type" value="Genomic_DNA"/>
</dbReference>
<keyword evidence="4" id="KW-1185">Reference proteome</keyword>